<keyword evidence="4 12" id="KW-0723">Serine/threonine-protein kinase</keyword>
<evidence type="ECO:0000313" key="18">
    <source>
        <dbReference type="EMBL" id="KAG5399929.1"/>
    </source>
</evidence>
<keyword evidence="10" id="KW-1015">Disulfide bond</keyword>
<evidence type="ECO:0000256" key="3">
    <source>
        <dbReference type="ARBA" id="ARBA00022475"/>
    </source>
</evidence>
<evidence type="ECO:0000259" key="17">
    <source>
        <dbReference type="PROSITE" id="PS50948"/>
    </source>
</evidence>
<organism evidence="18 19">
    <name type="scientific">Brassica rapa subsp. trilocularis</name>
    <dbReference type="NCBI Taxonomy" id="1813537"/>
    <lineage>
        <taxon>Eukaryota</taxon>
        <taxon>Viridiplantae</taxon>
        <taxon>Streptophyta</taxon>
        <taxon>Embryophyta</taxon>
        <taxon>Tracheophyta</taxon>
        <taxon>Spermatophyta</taxon>
        <taxon>Magnoliopsida</taxon>
        <taxon>eudicotyledons</taxon>
        <taxon>Gunneridae</taxon>
        <taxon>Pentapetalae</taxon>
        <taxon>rosids</taxon>
        <taxon>malvids</taxon>
        <taxon>Brassicales</taxon>
        <taxon>Brassicaceae</taxon>
        <taxon>Brassiceae</taxon>
        <taxon>Brassica</taxon>
    </lineage>
</organism>
<feature type="domain" description="Apple" evidence="17">
    <location>
        <begin position="318"/>
        <end position="392"/>
    </location>
</feature>
<dbReference type="CDD" id="cd01098">
    <property type="entry name" value="PAN_AP_plant"/>
    <property type="match status" value="1"/>
</dbReference>
<dbReference type="PROSITE" id="PS50011">
    <property type="entry name" value="PROTEIN_KINASE_DOM"/>
    <property type="match status" value="1"/>
</dbReference>
<gene>
    <name evidence="18" type="primary">A04p006110.1_BraROA</name>
    <name evidence="18" type="ORF">IGI04_014536</name>
</gene>
<dbReference type="PROSITE" id="PS00108">
    <property type="entry name" value="PROTEIN_KINASE_ST"/>
    <property type="match status" value="1"/>
</dbReference>
<feature type="binding site" evidence="13">
    <location>
        <position position="458"/>
    </location>
    <ligand>
        <name>ATP</name>
        <dbReference type="ChEBI" id="CHEBI:30616"/>
    </ligand>
</feature>
<dbReference type="SMART" id="SM00220">
    <property type="entry name" value="S_TKc"/>
    <property type="match status" value="1"/>
</dbReference>
<dbReference type="Gene3D" id="2.90.10.30">
    <property type="match status" value="1"/>
</dbReference>
<comment type="similarity">
    <text evidence="12">Belongs to the protein kinase superfamily. Ser/Thr protein kinase family.</text>
</comment>
<evidence type="ECO:0000256" key="6">
    <source>
        <dbReference type="ARBA" id="ARBA00022729"/>
    </source>
</evidence>
<evidence type="ECO:0000256" key="1">
    <source>
        <dbReference type="ARBA" id="ARBA00004251"/>
    </source>
</evidence>
<dbReference type="Pfam" id="PF00954">
    <property type="entry name" value="S_locus_glycop"/>
    <property type="match status" value="1"/>
</dbReference>
<evidence type="ECO:0000313" key="19">
    <source>
        <dbReference type="Proteomes" id="UP000823674"/>
    </source>
</evidence>
<keyword evidence="14" id="KW-1133">Transmembrane helix</keyword>
<dbReference type="CDD" id="cd14066">
    <property type="entry name" value="STKc_IRAK"/>
    <property type="match status" value="1"/>
</dbReference>
<dbReference type="PANTHER" id="PTHR27002:SF1082">
    <property type="entry name" value="OS06G0693000 PROTEIN"/>
    <property type="match status" value="1"/>
</dbReference>
<accession>A0ABQ7MQX9</accession>
<dbReference type="PROSITE" id="PS00107">
    <property type="entry name" value="PROTEIN_KINASE_ATP"/>
    <property type="match status" value="1"/>
</dbReference>
<dbReference type="EMBL" id="JADBGQ010000004">
    <property type="protein sequence ID" value="KAG5399929.1"/>
    <property type="molecule type" value="Genomic_DNA"/>
</dbReference>
<keyword evidence="7 12" id="KW-0547">Nucleotide-binding</keyword>
<dbReference type="EC" id="2.7.11.1" evidence="12"/>
<feature type="domain" description="Protein kinase" evidence="15">
    <location>
        <begin position="430"/>
        <end position="711"/>
    </location>
</feature>
<sequence length="771" mass="86838">MANHQTFISYYIVLILVPFVWSSNTLTANQILSISSNLTMISPGNVFELGFFKLAGSNTKEDGERWYLGLWFYKASSKMNPLWVANRESPLYDSKGALKIYKSNLVIVNQSGNIIWSSSNAVVPSPPKTSSVVAELLSNGNFVLRYSGDNRGDSFLWESFDYPTDTLLPGSDLAKGVNRSLTSWISNNNPSTGIYALLSKNQEMFLLDAKSSPVYRRSFGLKTPYALGNGYYLQVTYDGLLQQFPTTREKTLIWHAPRDDCDRYGLTCGSNSVCSLEKVDVHEVAGCTCFKGFKPRNWWRWWLRSMTEGCQKISRLNCTGNGFQVLKNVKLPDTKDAGVERSIGPKECRQRCIEDCSCTGFANVELDCFLYSSDLVDLRTLQSGQQLYIKVATSYLDLLIDGDRTDSYEVVAARVQRIEFLTIAEATNEFCDSNILGKGGFGTVYKGKLVEGTDIAVKRLTRMSDSGTSQFLNEVNLISELQHFNVISLLGYCFHSDEHILVFEYHANRSLDLYIFGSTESSKLSWKIRHKIIKGIARGMTYLHHDSCVTIIHRDLKVSNILLDKDMNPKISDFGISRLVSRDHIQTNTNKVSGTRGYIAPECWSDKIFTKKTDVFSFGVVILEIISGKANYKFTNSKGETSLLTCMWRNWEEESLLEVVDPSIMDSSSSPLTMIQIVRYTQIGLLCIQNIPQDRPTMSSLVVMFESSTELPRPKPPVYFNSDTTYSTFEIGSTSMSTTMSSLVRTEYSTRHTYNVLPCVNVRNFNRASSV</sequence>
<dbReference type="Gene3D" id="1.10.510.10">
    <property type="entry name" value="Transferase(Phosphotransferase) domain 1"/>
    <property type="match status" value="1"/>
</dbReference>
<keyword evidence="19" id="KW-1185">Reference proteome</keyword>
<dbReference type="Gene3D" id="3.30.200.20">
    <property type="entry name" value="Phosphorylase Kinase, domain 1"/>
    <property type="match status" value="1"/>
</dbReference>
<dbReference type="SMART" id="SM00473">
    <property type="entry name" value="PAN_AP"/>
    <property type="match status" value="1"/>
</dbReference>
<feature type="domain" description="Bulb-type lectin" evidence="16">
    <location>
        <begin position="23"/>
        <end position="157"/>
    </location>
</feature>
<evidence type="ECO:0000256" key="4">
    <source>
        <dbReference type="ARBA" id="ARBA00022527"/>
    </source>
</evidence>
<keyword evidence="2" id="KW-0713">Self-incompatibility</keyword>
<comment type="subcellular location">
    <subcellularLocation>
        <location evidence="1">Cell membrane</location>
        <topology evidence="1">Single-pass type I membrane protein</topology>
    </subcellularLocation>
</comment>
<evidence type="ECO:0000259" key="15">
    <source>
        <dbReference type="PROSITE" id="PS50011"/>
    </source>
</evidence>
<dbReference type="Pfam" id="PF07714">
    <property type="entry name" value="PK_Tyr_Ser-Thr"/>
    <property type="match status" value="1"/>
</dbReference>
<evidence type="ECO:0000256" key="9">
    <source>
        <dbReference type="ARBA" id="ARBA00022840"/>
    </source>
</evidence>
<dbReference type="PANTHER" id="PTHR27002">
    <property type="entry name" value="RECEPTOR-LIKE SERINE/THREONINE-PROTEIN KINASE SD1-8"/>
    <property type="match status" value="1"/>
</dbReference>
<dbReference type="CDD" id="cd00028">
    <property type="entry name" value="B_lectin"/>
    <property type="match status" value="1"/>
</dbReference>
<keyword evidence="14" id="KW-0472">Membrane</keyword>
<dbReference type="PIRSF" id="PIRSF000641">
    <property type="entry name" value="SRK"/>
    <property type="match status" value="1"/>
</dbReference>
<dbReference type="InterPro" id="IPR036426">
    <property type="entry name" value="Bulb-type_lectin_dom_sf"/>
</dbReference>
<dbReference type="InterPro" id="IPR000719">
    <property type="entry name" value="Prot_kinase_dom"/>
</dbReference>
<dbReference type="SUPFAM" id="SSF51110">
    <property type="entry name" value="alpha-D-mannose-specific plant lectins"/>
    <property type="match status" value="1"/>
</dbReference>
<dbReference type="Pfam" id="PF08276">
    <property type="entry name" value="PAN_2"/>
    <property type="match status" value="1"/>
</dbReference>
<dbReference type="InterPro" id="IPR024171">
    <property type="entry name" value="SRK-like_kinase"/>
</dbReference>
<dbReference type="SUPFAM" id="SSF56112">
    <property type="entry name" value="Protein kinase-like (PK-like)"/>
    <property type="match status" value="1"/>
</dbReference>
<evidence type="ECO:0000256" key="14">
    <source>
        <dbReference type="SAM" id="Phobius"/>
    </source>
</evidence>
<feature type="transmembrane region" description="Helical" evidence="14">
    <location>
        <begin position="7"/>
        <end position="26"/>
    </location>
</feature>
<dbReference type="SMART" id="SM00108">
    <property type="entry name" value="B_lectin"/>
    <property type="match status" value="1"/>
</dbReference>
<dbReference type="InterPro" id="IPR008271">
    <property type="entry name" value="Ser/Thr_kinase_AS"/>
</dbReference>
<dbReference type="Pfam" id="PF01453">
    <property type="entry name" value="B_lectin"/>
    <property type="match status" value="1"/>
</dbReference>
<comment type="catalytic activity">
    <reaction evidence="12">
        <text>L-threonyl-[protein] + ATP = O-phospho-L-threonyl-[protein] + ADP + H(+)</text>
        <dbReference type="Rhea" id="RHEA:46608"/>
        <dbReference type="Rhea" id="RHEA-COMP:11060"/>
        <dbReference type="Rhea" id="RHEA-COMP:11605"/>
        <dbReference type="ChEBI" id="CHEBI:15378"/>
        <dbReference type="ChEBI" id="CHEBI:30013"/>
        <dbReference type="ChEBI" id="CHEBI:30616"/>
        <dbReference type="ChEBI" id="CHEBI:61977"/>
        <dbReference type="ChEBI" id="CHEBI:456216"/>
        <dbReference type="EC" id="2.7.11.1"/>
    </reaction>
</comment>
<evidence type="ECO:0000256" key="8">
    <source>
        <dbReference type="ARBA" id="ARBA00022777"/>
    </source>
</evidence>
<keyword evidence="9 12" id="KW-0067">ATP-binding</keyword>
<dbReference type="InterPro" id="IPR001245">
    <property type="entry name" value="Ser-Thr/Tyr_kinase_cat_dom"/>
</dbReference>
<dbReference type="PROSITE" id="PS50948">
    <property type="entry name" value="PAN"/>
    <property type="match status" value="1"/>
</dbReference>
<dbReference type="InterPro" id="IPR001480">
    <property type="entry name" value="Bulb-type_lectin_dom"/>
</dbReference>
<dbReference type="InterPro" id="IPR017441">
    <property type="entry name" value="Protein_kinase_ATP_BS"/>
</dbReference>
<evidence type="ECO:0000256" key="2">
    <source>
        <dbReference type="ARBA" id="ARBA00022471"/>
    </source>
</evidence>
<evidence type="ECO:0000256" key="5">
    <source>
        <dbReference type="ARBA" id="ARBA00022679"/>
    </source>
</evidence>
<comment type="caution">
    <text evidence="18">The sequence shown here is derived from an EMBL/GenBank/DDBJ whole genome shotgun (WGS) entry which is preliminary data.</text>
</comment>
<dbReference type="InterPro" id="IPR011009">
    <property type="entry name" value="Kinase-like_dom_sf"/>
</dbReference>
<proteinExistence type="inferred from homology"/>
<keyword evidence="3" id="KW-1003">Cell membrane</keyword>
<keyword evidence="11" id="KW-0325">Glycoprotein</keyword>
<protein>
    <recommendedName>
        <fullName evidence="12">Receptor-like serine/threonine-protein kinase</fullName>
        <ecNumber evidence="12">2.7.11.1</ecNumber>
    </recommendedName>
</protein>
<evidence type="ECO:0000256" key="13">
    <source>
        <dbReference type="PROSITE-ProRule" id="PRU10141"/>
    </source>
</evidence>
<evidence type="ECO:0000256" key="10">
    <source>
        <dbReference type="ARBA" id="ARBA00023157"/>
    </source>
</evidence>
<keyword evidence="6" id="KW-0732">Signal</keyword>
<keyword evidence="5 12" id="KW-0808">Transferase</keyword>
<evidence type="ECO:0000259" key="16">
    <source>
        <dbReference type="PROSITE" id="PS50927"/>
    </source>
</evidence>
<keyword evidence="14" id="KW-0812">Transmembrane</keyword>
<keyword evidence="8 12" id="KW-0418">Kinase</keyword>
<comment type="catalytic activity">
    <reaction evidence="12">
        <text>L-seryl-[protein] + ATP = O-phospho-L-seryl-[protein] + ADP + H(+)</text>
        <dbReference type="Rhea" id="RHEA:17989"/>
        <dbReference type="Rhea" id="RHEA-COMP:9863"/>
        <dbReference type="Rhea" id="RHEA-COMP:11604"/>
        <dbReference type="ChEBI" id="CHEBI:15378"/>
        <dbReference type="ChEBI" id="CHEBI:29999"/>
        <dbReference type="ChEBI" id="CHEBI:30616"/>
        <dbReference type="ChEBI" id="CHEBI:83421"/>
        <dbReference type="ChEBI" id="CHEBI:456216"/>
        <dbReference type="EC" id="2.7.11.1"/>
    </reaction>
</comment>
<evidence type="ECO:0000256" key="7">
    <source>
        <dbReference type="ARBA" id="ARBA00022741"/>
    </source>
</evidence>
<evidence type="ECO:0000256" key="11">
    <source>
        <dbReference type="ARBA" id="ARBA00023180"/>
    </source>
</evidence>
<dbReference type="InterPro" id="IPR003609">
    <property type="entry name" value="Pan_app"/>
</dbReference>
<evidence type="ECO:0000256" key="12">
    <source>
        <dbReference type="PIRNR" id="PIRNR000641"/>
    </source>
</evidence>
<dbReference type="PROSITE" id="PS50927">
    <property type="entry name" value="BULB_LECTIN"/>
    <property type="match status" value="1"/>
</dbReference>
<name>A0ABQ7MQX9_BRACM</name>
<dbReference type="Proteomes" id="UP000823674">
    <property type="component" value="Chromosome A04"/>
</dbReference>
<reference evidence="18 19" key="1">
    <citation type="submission" date="2021-03" db="EMBL/GenBank/DDBJ databases">
        <authorList>
            <person name="King G.J."/>
            <person name="Bancroft I."/>
            <person name="Baten A."/>
            <person name="Bloomfield J."/>
            <person name="Borpatragohain P."/>
            <person name="He Z."/>
            <person name="Irish N."/>
            <person name="Irwin J."/>
            <person name="Liu K."/>
            <person name="Mauleon R.P."/>
            <person name="Moore J."/>
            <person name="Morris R."/>
            <person name="Ostergaard L."/>
            <person name="Wang B."/>
            <person name="Wells R."/>
        </authorList>
    </citation>
    <scope>NUCLEOTIDE SEQUENCE [LARGE SCALE GENOMIC DNA]</scope>
    <source>
        <strain evidence="18">R-o-18</strain>
        <tissue evidence="18">Leaf</tissue>
    </source>
</reference>
<dbReference type="InterPro" id="IPR000858">
    <property type="entry name" value="S_locus_glycoprot_dom"/>
</dbReference>